<organism evidence="2 3">
    <name type="scientific">Melanomma pulvis-pyrius CBS 109.77</name>
    <dbReference type="NCBI Taxonomy" id="1314802"/>
    <lineage>
        <taxon>Eukaryota</taxon>
        <taxon>Fungi</taxon>
        <taxon>Dikarya</taxon>
        <taxon>Ascomycota</taxon>
        <taxon>Pezizomycotina</taxon>
        <taxon>Dothideomycetes</taxon>
        <taxon>Pleosporomycetidae</taxon>
        <taxon>Pleosporales</taxon>
        <taxon>Melanommataceae</taxon>
        <taxon>Melanomma</taxon>
    </lineage>
</organism>
<gene>
    <name evidence="2" type="ORF">K505DRAFT_268446</name>
</gene>
<evidence type="ECO:0000313" key="2">
    <source>
        <dbReference type="EMBL" id="KAF2798002.1"/>
    </source>
</evidence>
<dbReference type="Gene3D" id="3.40.50.720">
    <property type="entry name" value="NAD(P)-binding Rossmann-like Domain"/>
    <property type="match status" value="1"/>
</dbReference>
<dbReference type="PRINTS" id="PR00081">
    <property type="entry name" value="GDHRDH"/>
</dbReference>
<reference evidence="2" key="1">
    <citation type="journal article" date="2020" name="Stud. Mycol.">
        <title>101 Dothideomycetes genomes: a test case for predicting lifestyles and emergence of pathogens.</title>
        <authorList>
            <person name="Haridas S."/>
            <person name="Albert R."/>
            <person name="Binder M."/>
            <person name="Bloem J."/>
            <person name="Labutti K."/>
            <person name="Salamov A."/>
            <person name="Andreopoulos B."/>
            <person name="Baker S."/>
            <person name="Barry K."/>
            <person name="Bills G."/>
            <person name="Bluhm B."/>
            <person name="Cannon C."/>
            <person name="Castanera R."/>
            <person name="Culley D."/>
            <person name="Daum C."/>
            <person name="Ezra D."/>
            <person name="Gonzalez J."/>
            <person name="Henrissat B."/>
            <person name="Kuo A."/>
            <person name="Liang C."/>
            <person name="Lipzen A."/>
            <person name="Lutzoni F."/>
            <person name="Magnuson J."/>
            <person name="Mondo S."/>
            <person name="Nolan M."/>
            <person name="Ohm R."/>
            <person name="Pangilinan J."/>
            <person name="Park H.-J."/>
            <person name="Ramirez L."/>
            <person name="Alfaro M."/>
            <person name="Sun H."/>
            <person name="Tritt A."/>
            <person name="Yoshinaga Y."/>
            <person name="Zwiers L.-H."/>
            <person name="Turgeon B."/>
            <person name="Goodwin S."/>
            <person name="Spatafora J."/>
            <person name="Crous P."/>
            <person name="Grigoriev I."/>
        </authorList>
    </citation>
    <scope>NUCLEOTIDE SEQUENCE</scope>
    <source>
        <strain evidence="2">CBS 109.77</strain>
    </source>
</reference>
<dbReference type="SUPFAM" id="SSF51735">
    <property type="entry name" value="NAD(P)-binding Rossmann-fold domains"/>
    <property type="match status" value="1"/>
</dbReference>
<protein>
    <submittedName>
        <fullName evidence="2">NAD(P)-binding protein</fullName>
    </submittedName>
</protein>
<dbReference type="Pfam" id="PF00106">
    <property type="entry name" value="adh_short"/>
    <property type="match status" value="1"/>
</dbReference>
<dbReference type="PANTHER" id="PTHR43157:SF31">
    <property type="entry name" value="PHOSPHATIDYLINOSITOL-GLYCAN BIOSYNTHESIS CLASS F PROTEIN"/>
    <property type="match status" value="1"/>
</dbReference>
<dbReference type="AlphaFoldDB" id="A0A6A6XNS1"/>
<dbReference type="InterPro" id="IPR002347">
    <property type="entry name" value="SDR_fam"/>
</dbReference>
<sequence>MSGPALKDVLSLFRSQLAVSLPIPTASFAGETVIVTGANAGLGREAAKHVVRLGASKVILAVRTPSKGEDARTYIENETKRTGVAEVWTVDMSSFESVKAFARKAQDLERLDAVIANAGIWPTKFETLENNEATITVNVISTFLLAHLLLPTLRRTSIAHGTITRFTVVDSALHKFATLKARKSPAIFPALAASLSPKDYDARYMDSKLLVLLYGRAFAAATPLSGPASTSVNSNGNVVLDFVNPGYCVSALRGADIPLGERVGQKVMARSTDTGACTLVDAIRPLSEKEAKERHGAYVDDMKVKKGTAWLDTKDGKETQLQVWTELNEILEGIEAGVTGGLGAK</sequence>
<evidence type="ECO:0000313" key="3">
    <source>
        <dbReference type="Proteomes" id="UP000799757"/>
    </source>
</evidence>
<dbReference type="InterPro" id="IPR036291">
    <property type="entry name" value="NAD(P)-bd_dom_sf"/>
</dbReference>
<name>A0A6A6XNS1_9PLEO</name>
<dbReference type="Proteomes" id="UP000799757">
    <property type="component" value="Unassembled WGS sequence"/>
</dbReference>
<accession>A0A6A6XNS1</accession>
<keyword evidence="1" id="KW-0560">Oxidoreductase</keyword>
<evidence type="ECO:0000256" key="1">
    <source>
        <dbReference type="ARBA" id="ARBA00023002"/>
    </source>
</evidence>
<dbReference type="OrthoDB" id="542013at2759"/>
<proteinExistence type="predicted"/>
<dbReference type="GO" id="GO:0016491">
    <property type="term" value="F:oxidoreductase activity"/>
    <property type="evidence" value="ECO:0007669"/>
    <property type="project" value="UniProtKB-KW"/>
</dbReference>
<dbReference type="EMBL" id="MU001793">
    <property type="protein sequence ID" value="KAF2798002.1"/>
    <property type="molecule type" value="Genomic_DNA"/>
</dbReference>
<dbReference type="PANTHER" id="PTHR43157">
    <property type="entry name" value="PHOSPHATIDYLINOSITOL-GLYCAN BIOSYNTHESIS CLASS F PROTEIN-RELATED"/>
    <property type="match status" value="1"/>
</dbReference>
<keyword evidence="3" id="KW-1185">Reference proteome</keyword>